<organism evidence="1 2">
    <name type="scientific">Panagrolaimus sp. ES5</name>
    <dbReference type="NCBI Taxonomy" id="591445"/>
    <lineage>
        <taxon>Eukaryota</taxon>
        <taxon>Metazoa</taxon>
        <taxon>Ecdysozoa</taxon>
        <taxon>Nematoda</taxon>
        <taxon>Chromadorea</taxon>
        <taxon>Rhabditida</taxon>
        <taxon>Tylenchina</taxon>
        <taxon>Panagrolaimomorpha</taxon>
        <taxon>Panagrolaimoidea</taxon>
        <taxon>Panagrolaimidae</taxon>
        <taxon>Panagrolaimus</taxon>
    </lineage>
</organism>
<accession>A0AC34GV44</accession>
<evidence type="ECO:0000313" key="1">
    <source>
        <dbReference type="Proteomes" id="UP000887579"/>
    </source>
</evidence>
<sequence length="499" mass="57080">MVRIYCLSSIDKIKIESPETLVNDNVEDYYSTAQWDNDGISTAEKIRQNFQILESFQLTEISIGYDFINETDEKVYLMFIFRQDIGLLVIKMVIKNTKTRGVIGEEEKEYYERYANKIEAFCNGDKYYRNNGVVRSELRHGDDDPEKSQLICKLEKNETKVVTHVLERKNSIENHQHKIQKAFTKDNNIMLESADNKMTTKIDVAQSACLNPSRSLINSVPINVESCASYNNNIDLSFNQPNQLSYNIPSILNFQQPSNLQLNSFCNIQNMIPFLSQPPNLHTINPAINGFNQIQLNPSHFTQSSLFNYNNNQPINTDNIVSPQFINEMTDNPDKSVKQSCDNISCESSSTSNKNSNNPSISAPQIFNFSDTNLSQAVCHQHNSPIIVENKNNKEHPSNSTKTFSISTLNTKRGRPKIYQNDKNRKEARLKSSKKYNEKRSLQSVTIKAELDAAITVLEMENETLKNKMEAVKNTAKEFLKLHKTLILEMDKNSLKLIT</sequence>
<name>A0AC34GV44_9BILA</name>
<proteinExistence type="predicted"/>
<evidence type="ECO:0000313" key="2">
    <source>
        <dbReference type="WBParaSite" id="ES5_v2.g8706.t1"/>
    </source>
</evidence>
<protein>
    <submittedName>
        <fullName evidence="2">BZIP domain-containing protein</fullName>
    </submittedName>
</protein>
<dbReference type="WBParaSite" id="ES5_v2.g8706.t1">
    <property type="protein sequence ID" value="ES5_v2.g8706.t1"/>
    <property type="gene ID" value="ES5_v2.g8706"/>
</dbReference>
<dbReference type="Proteomes" id="UP000887579">
    <property type="component" value="Unplaced"/>
</dbReference>
<reference evidence="2" key="1">
    <citation type="submission" date="2022-11" db="UniProtKB">
        <authorList>
            <consortium name="WormBaseParasite"/>
        </authorList>
    </citation>
    <scope>IDENTIFICATION</scope>
</reference>